<reference evidence="4" key="1">
    <citation type="journal article" date="2015" name="Nature">
        <title>Complex archaea that bridge the gap between prokaryotes and eukaryotes.</title>
        <authorList>
            <person name="Spang A."/>
            <person name="Saw J.H."/>
            <person name="Jorgensen S.L."/>
            <person name="Zaremba-Niedzwiedzka K."/>
            <person name="Martijn J."/>
            <person name="Lind A.E."/>
            <person name="van Eijk R."/>
            <person name="Schleper C."/>
            <person name="Guy L."/>
            <person name="Ettema T.J."/>
        </authorList>
    </citation>
    <scope>NUCLEOTIDE SEQUENCE</scope>
</reference>
<sequence>KRRYEMSKKKLKELREDEKKLTVKAEKTGLVVYDTGRSRYGGNDIVVAEGEKINPRQQLLIIPDMSTLQIRTRVYEVMIDQITPGLPAVIRLDSKPDLTLKGKVSKVAVLPDSQNRWLNPGVKVYPATVTFDGDLSKLDLKPGMTCNVEVTLAELDDAISYGPGLRWAIMGTGLIYHMAGGDGGMRHTLEQFGPTLKLPWTKLEAPELTDELIDRLVEGTREQAGGRSVKQLEQLRDNCLIDIMRALQKYEIGAGKVLADAREALDAGRNDEAQRLLIQIVGSPFLPKSEKNWAAKQVVRLSDKPRPTAAPTVGTAEATVVPVPKQPAGAGDADRDRIMRAVAARQEKARKLLAQAKVALDANKPADARTLLQQALGLDPDLEEAQKHLKFAEGLLGIDDEAGALTHLARRTRVARQLNDLEIDKALGRSNEYLARSVKAEDFKAALNGTRIAM</sequence>
<proteinExistence type="predicted"/>
<dbReference type="InterPro" id="IPR058636">
    <property type="entry name" value="Beta-barrel_YknX"/>
</dbReference>
<dbReference type="AlphaFoldDB" id="A0A0F9CR74"/>
<comment type="caution">
    <text evidence="4">The sequence shown here is derived from an EMBL/GenBank/DDBJ whole genome shotgun (WGS) entry which is preliminary data.</text>
</comment>
<comment type="subcellular location">
    <subcellularLocation>
        <location evidence="1">Cell envelope</location>
    </subcellularLocation>
</comment>
<feature type="non-terminal residue" evidence="4">
    <location>
        <position position="1"/>
    </location>
</feature>
<feature type="domain" description="YknX-like beta-barrel" evidence="3">
    <location>
        <begin position="68"/>
        <end position="150"/>
    </location>
</feature>
<evidence type="ECO:0000256" key="1">
    <source>
        <dbReference type="ARBA" id="ARBA00004196"/>
    </source>
</evidence>
<dbReference type="Gene3D" id="1.10.1040.10">
    <property type="entry name" value="N-(1-d-carboxylethyl)-l-norvaline Dehydrogenase, domain 2"/>
    <property type="match status" value="1"/>
</dbReference>
<dbReference type="PANTHER" id="PTHR32347">
    <property type="entry name" value="EFFLUX SYSTEM COMPONENT YKNX-RELATED"/>
    <property type="match status" value="1"/>
</dbReference>
<name>A0A0F9CR74_9ZZZZ</name>
<dbReference type="InterPro" id="IPR013328">
    <property type="entry name" value="6PGD_dom2"/>
</dbReference>
<keyword evidence="2" id="KW-0175">Coiled coil</keyword>
<feature type="non-terminal residue" evidence="4">
    <location>
        <position position="454"/>
    </location>
</feature>
<accession>A0A0F9CR74</accession>
<dbReference type="Gene3D" id="2.40.30.170">
    <property type="match status" value="1"/>
</dbReference>
<dbReference type="InterPro" id="IPR050465">
    <property type="entry name" value="UPF0194_transport"/>
</dbReference>
<dbReference type="GO" id="GO:0030313">
    <property type="term" value="C:cell envelope"/>
    <property type="evidence" value="ECO:0007669"/>
    <property type="project" value="UniProtKB-SubCell"/>
</dbReference>
<evidence type="ECO:0000313" key="4">
    <source>
        <dbReference type="EMBL" id="KKK99101.1"/>
    </source>
</evidence>
<evidence type="ECO:0000259" key="3">
    <source>
        <dbReference type="Pfam" id="PF25990"/>
    </source>
</evidence>
<dbReference type="EMBL" id="LAZR01045339">
    <property type="protein sequence ID" value="KKK99101.1"/>
    <property type="molecule type" value="Genomic_DNA"/>
</dbReference>
<gene>
    <name evidence="4" type="ORF">LCGC14_2636120</name>
</gene>
<protein>
    <recommendedName>
        <fullName evidence="3">YknX-like beta-barrel domain-containing protein</fullName>
    </recommendedName>
</protein>
<evidence type="ECO:0000256" key="2">
    <source>
        <dbReference type="ARBA" id="ARBA00023054"/>
    </source>
</evidence>
<dbReference type="Pfam" id="PF25990">
    <property type="entry name" value="Beta-barrel_YknX"/>
    <property type="match status" value="1"/>
</dbReference>
<organism evidence="4">
    <name type="scientific">marine sediment metagenome</name>
    <dbReference type="NCBI Taxonomy" id="412755"/>
    <lineage>
        <taxon>unclassified sequences</taxon>
        <taxon>metagenomes</taxon>
        <taxon>ecological metagenomes</taxon>
    </lineage>
</organism>